<feature type="signal peptide" evidence="1">
    <location>
        <begin position="1"/>
        <end position="26"/>
    </location>
</feature>
<evidence type="ECO:0000313" key="2">
    <source>
        <dbReference type="EMBL" id="NEB88002.1"/>
    </source>
</evidence>
<proteinExistence type="predicted"/>
<protein>
    <recommendedName>
        <fullName evidence="3">DUF3558 domain-containing protein</fullName>
    </recommendedName>
</protein>
<organism evidence="2">
    <name type="scientific">Streptomyces anulatus</name>
    <name type="common">Streptomyces chrysomallus</name>
    <dbReference type="NCBI Taxonomy" id="1892"/>
    <lineage>
        <taxon>Bacteria</taxon>
        <taxon>Bacillati</taxon>
        <taxon>Actinomycetota</taxon>
        <taxon>Actinomycetes</taxon>
        <taxon>Kitasatosporales</taxon>
        <taxon>Streptomycetaceae</taxon>
        <taxon>Streptomyces</taxon>
    </lineage>
</organism>
<feature type="chain" id="PRO_5026219739" description="DUF3558 domain-containing protein" evidence="1">
    <location>
        <begin position="27"/>
        <end position="186"/>
    </location>
</feature>
<dbReference type="RefSeq" id="WP_087766631.1">
    <property type="nucleotide sequence ID" value="NZ_JAAGMK010000813.1"/>
</dbReference>
<name>A0A6G3SZ35_STRAQ</name>
<gene>
    <name evidence="2" type="ORF">G3I43_28110</name>
</gene>
<evidence type="ECO:0008006" key="3">
    <source>
        <dbReference type="Google" id="ProtNLM"/>
    </source>
</evidence>
<keyword evidence="1" id="KW-0732">Signal</keyword>
<dbReference type="PROSITE" id="PS51257">
    <property type="entry name" value="PROKAR_LIPOPROTEIN"/>
    <property type="match status" value="1"/>
</dbReference>
<comment type="caution">
    <text evidence="2">The sequence shown here is derived from an EMBL/GenBank/DDBJ whole genome shotgun (WGS) entry which is preliminary data.</text>
</comment>
<dbReference type="EMBL" id="JAAGMK010000813">
    <property type="protein sequence ID" value="NEB88002.1"/>
    <property type="molecule type" value="Genomic_DNA"/>
</dbReference>
<reference evidence="2" key="1">
    <citation type="submission" date="2020-01" db="EMBL/GenBank/DDBJ databases">
        <title>Insect and environment-associated Actinomycetes.</title>
        <authorList>
            <person name="Currrie C."/>
            <person name="Chevrette M."/>
            <person name="Carlson C."/>
            <person name="Stubbendieck R."/>
            <person name="Wendt-Pienkowski E."/>
        </authorList>
    </citation>
    <scope>NUCLEOTIDE SEQUENCE</scope>
    <source>
        <strain evidence="2">SID505</strain>
    </source>
</reference>
<evidence type="ECO:0000256" key="1">
    <source>
        <dbReference type="SAM" id="SignalP"/>
    </source>
</evidence>
<dbReference type="AlphaFoldDB" id="A0A6G3SZ35"/>
<sequence>MSVRGSLRPHRLIGTALSLAAAAALAATLSACSGDAPPKKAYTVPPSLCGIPVDPALVKAVLPGGDSLTTATTKPNGGTVRCNLSVDGKEALSVAQAWWGDRDSAAGVAQGYANTDDGKLSDDLRFVHTGRAGVGQTVPSCKVSEHPEQDLYTVVETRDTGIDDPDAIENLLVAYTKAVEGTAACG</sequence>
<accession>A0A6G3SZ35</accession>